<keyword evidence="5 9" id="KW-0653">Protein transport</keyword>
<comment type="caution">
    <text evidence="10">The sequence shown here is derived from an EMBL/GenBank/DDBJ whole genome shotgun (WGS) entry which is preliminary data.</text>
</comment>
<dbReference type="GO" id="GO:0043952">
    <property type="term" value="P:protein transport by the Sec complex"/>
    <property type="evidence" value="ECO:0007669"/>
    <property type="project" value="UniProtKB-UniRule"/>
</dbReference>
<evidence type="ECO:0000256" key="2">
    <source>
        <dbReference type="ARBA" id="ARBA00022448"/>
    </source>
</evidence>
<dbReference type="InterPro" id="IPR005807">
    <property type="entry name" value="SecE_bac"/>
</dbReference>
<keyword evidence="7 9" id="KW-0811">Translocation</keyword>
<dbReference type="InterPro" id="IPR001901">
    <property type="entry name" value="Translocase_SecE/Sec61-g"/>
</dbReference>
<comment type="function">
    <text evidence="9">Essential subunit of the Sec protein translocation channel SecYEG. Clamps together the 2 halves of SecY. May contact the channel plug during translocation.</text>
</comment>
<keyword evidence="8 9" id="KW-0472">Membrane</keyword>
<keyword evidence="3 9" id="KW-1003">Cell membrane</keyword>
<keyword evidence="2 9" id="KW-0813">Transport</keyword>
<sequence length="82" mass="8996">MAQAPTTPTPAPKPAAKKTGLIQYFKEVRSEVRKISWASRNETLVSTIFVFIMVVIAAIFFFLVDMILRWGVGLILGIGGGQ</sequence>
<comment type="subunit">
    <text evidence="9">Component of the Sec protein translocase complex. Heterotrimer consisting of SecY, SecE and SecG subunits. The heterotrimers can form oligomers, although 1 heterotrimer is thought to be able to translocate proteins. Interacts with the ribosome. Interacts with SecDF, and other proteins may be involved. Interacts with SecA.</text>
</comment>
<evidence type="ECO:0000313" key="10">
    <source>
        <dbReference type="EMBL" id="GBF58838.1"/>
    </source>
</evidence>
<evidence type="ECO:0000313" key="11">
    <source>
        <dbReference type="Proteomes" id="UP000245086"/>
    </source>
</evidence>
<evidence type="ECO:0000256" key="1">
    <source>
        <dbReference type="ARBA" id="ARBA00004370"/>
    </source>
</evidence>
<dbReference type="InterPro" id="IPR038379">
    <property type="entry name" value="SecE_sf"/>
</dbReference>
<dbReference type="Pfam" id="PF00584">
    <property type="entry name" value="SecE"/>
    <property type="match status" value="1"/>
</dbReference>
<dbReference type="Gene3D" id="1.20.5.1030">
    <property type="entry name" value="Preprotein translocase secy subunit"/>
    <property type="match status" value="1"/>
</dbReference>
<protein>
    <recommendedName>
        <fullName evidence="9">Protein translocase subunit SecE</fullName>
    </recommendedName>
</protein>
<dbReference type="GO" id="GO:0009306">
    <property type="term" value="P:protein secretion"/>
    <property type="evidence" value="ECO:0007669"/>
    <property type="project" value="UniProtKB-UniRule"/>
</dbReference>
<name>A0A2P2ECN3_9PROT</name>
<dbReference type="EMBL" id="BFBR01000008">
    <property type="protein sequence ID" value="GBF58838.1"/>
    <property type="molecule type" value="Genomic_DNA"/>
</dbReference>
<evidence type="ECO:0000256" key="8">
    <source>
        <dbReference type="ARBA" id="ARBA00023136"/>
    </source>
</evidence>
<evidence type="ECO:0000256" key="4">
    <source>
        <dbReference type="ARBA" id="ARBA00022692"/>
    </source>
</evidence>
<keyword evidence="4 9" id="KW-0812">Transmembrane</keyword>
<dbReference type="RefSeq" id="WP_108985699.1">
    <property type="nucleotide sequence ID" value="NZ_BFBR01000008.1"/>
</dbReference>
<feature type="transmembrane region" description="Helical" evidence="9">
    <location>
        <begin position="43"/>
        <end position="64"/>
    </location>
</feature>
<dbReference type="PANTHER" id="PTHR33910">
    <property type="entry name" value="PROTEIN TRANSLOCASE SUBUNIT SECE"/>
    <property type="match status" value="1"/>
</dbReference>
<evidence type="ECO:0000256" key="7">
    <source>
        <dbReference type="ARBA" id="ARBA00023010"/>
    </source>
</evidence>
<evidence type="ECO:0000256" key="6">
    <source>
        <dbReference type="ARBA" id="ARBA00022989"/>
    </source>
</evidence>
<dbReference type="Proteomes" id="UP000245086">
    <property type="component" value="Unassembled WGS sequence"/>
</dbReference>
<dbReference type="GO" id="GO:0005886">
    <property type="term" value="C:plasma membrane"/>
    <property type="evidence" value="ECO:0007669"/>
    <property type="project" value="UniProtKB-SubCell"/>
</dbReference>
<dbReference type="GO" id="GO:0008320">
    <property type="term" value="F:protein transmembrane transporter activity"/>
    <property type="evidence" value="ECO:0007669"/>
    <property type="project" value="UniProtKB-UniRule"/>
</dbReference>
<reference evidence="10" key="1">
    <citation type="journal article" date="2018" name="Genome Announc.">
        <title>Draft Genome Sequence of "Candidatus Phycosocius bacilliformis," an Alphaproteobacterial Ectosymbiont of the Hydrocarbon-Producing Green Alga Botryococcus braunii.</title>
        <authorList>
            <person name="Tanabe Y."/>
            <person name="Yamaguchi H."/>
            <person name="Watanabe M.M."/>
        </authorList>
    </citation>
    <scope>NUCLEOTIDE SEQUENCE [LARGE SCALE GENOMIC DNA]</scope>
    <source>
        <strain evidence="10">BOTRYCO-2</strain>
    </source>
</reference>
<evidence type="ECO:0000256" key="5">
    <source>
        <dbReference type="ARBA" id="ARBA00022927"/>
    </source>
</evidence>
<dbReference type="NCBIfam" id="TIGR00964">
    <property type="entry name" value="secE_bact"/>
    <property type="match status" value="1"/>
</dbReference>
<gene>
    <name evidence="9 10" type="primary">secE</name>
    <name evidence="10" type="ORF">PbB2_02527</name>
</gene>
<keyword evidence="11" id="KW-1185">Reference proteome</keyword>
<dbReference type="HAMAP" id="MF_00422">
    <property type="entry name" value="SecE"/>
    <property type="match status" value="1"/>
</dbReference>
<keyword evidence="6 9" id="KW-1133">Transmembrane helix</keyword>
<comment type="similarity">
    <text evidence="9">Belongs to the SecE/SEC61-gamma family.</text>
</comment>
<dbReference type="PANTHER" id="PTHR33910:SF1">
    <property type="entry name" value="PROTEIN TRANSLOCASE SUBUNIT SECE"/>
    <property type="match status" value="1"/>
</dbReference>
<proteinExistence type="inferred from homology"/>
<dbReference type="GO" id="GO:0006605">
    <property type="term" value="P:protein targeting"/>
    <property type="evidence" value="ECO:0007669"/>
    <property type="project" value="UniProtKB-UniRule"/>
</dbReference>
<comment type="subcellular location">
    <subcellularLocation>
        <location evidence="9">Cell membrane</location>
        <topology evidence="9">Single-pass membrane protein</topology>
    </subcellularLocation>
    <subcellularLocation>
        <location evidence="1">Membrane</location>
    </subcellularLocation>
</comment>
<organism evidence="10 11">
    <name type="scientific">Candidatus Phycosocius bacilliformis</name>
    <dbReference type="NCBI Taxonomy" id="1445552"/>
    <lineage>
        <taxon>Bacteria</taxon>
        <taxon>Pseudomonadati</taxon>
        <taxon>Pseudomonadota</taxon>
        <taxon>Alphaproteobacteria</taxon>
        <taxon>Caulobacterales</taxon>
        <taxon>Caulobacterales incertae sedis</taxon>
        <taxon>Candidatus Phycosocius</taxon>
    </lineage>
</organism>
<evidence type="ECO:0000256" key="3">
    <source>
        <dbReference type="ARBA" id="ARBA00022475"/>
    </source>
</evidence>
<dbReference type="GO" id="GO:0065002">
    <property type="term" value="P:intracellular protein transmembrane transport"/>
    <property type="evidence" value="ECO:0007669"/>
    <property type="project" value="UniProtKB-UniRule"/>
</dbReference>
<evidence type="ECO:0000256" key="9">
    <source>
        <dbReference type="HAMAP-Rule" id="MF_00422"/>
    </source>
</evidence>
<dbReference type="AlphaFoldDB" id="A0A2P2ECN3"/>
<accession>A0A2P2ECN3</accession>